<protein>
    <submittedName>
        <fullName evidence="6">Lipid kinase, YegS/Rv2252/BmrU family</fullName>
    </submittedName>
</protein>
<keyword evidence="2" id="KW-0547">Nucleotide-binding</keyword>
<evidence type="ECO:0000256" key="4">
    <source>
        <dbReference type="ARBA" id="ARBA00022840"/>
    </source>
</evidence>
<keyword evidence="3 6" id="KW-0418">Kinase</keyword>
<dbReference type="InterPro" id="IPR016064">
    <property type="entry name" value="NAD/diacylglycerol_kinase_sf"/>
</dbReference>
<dbReference type="SUPFAM" id="SSF111331">
    <property type="entry name" value="NAD kinase/diacylglycerol kinase-like"/>
    <property type="match status" value="1"/>
</dbReference>
<dbReference type="PROSITE" id="PS50146">
    <property type="entry name" value="DAGK"/>
    <property type="match status" value="1"/>
</dbReference>
<gene>
    <name evidence="6" type="ORF">SAMN05421823_104332</name>
</gene>
<dbReference type="Proteomes" id="UP000198510">
    <property type="component" value="Unassembled WGS sequence"/>
</dbReference>
<name>A0A1G9H6E2_9BACT</name>
<dbReference type="PANTHER" id="PTHR12358">
    <property type="entry name" value="SPHINGOSINE KINASE"/>
    <property type="match status" value="1"/>
</dbReference>
<dbReference type="GO" id="GO:0016301">
    <property type="term" value="F:kinase activity"/>
    <property type="evidence" value="ECO:0007669"/>
    <property type="project" value="UniProtKB-KW"/>
</dbReference>
<reference evidence="6 7" key="1">
    <citation type="submission" date="2016-10" db="EMBL/GenBank/DDBJ databases">
        <authorList>
            <person name="de Groot N.N."/>
        </authorList>
    </citation>
    <scope>NUCLEOTIDE SEQUENCE [LARGE SCALE GENOMIC DNA]</scope>
    <source>
        <strain evidence="6 7">DSM 25186</strain>
    </source>
</reference>
<evidence type="ECO:0000313" key="7">
    <source>
        <dbReference type="Proteomes" id="UP000198510"/>
    </source>
</evidence>
<dbReference type="SMART" id="SM00046">
    <property type="entry name" value="DAGKc"/>
    <property type="match status" value="1"/>
</dbReference>
<dbReference type="Gene3D" id="3.40.50.10330">
    <property type="entry name" value="Probable inorganic polyphosphate/atp-NAD kinase, domain 1"/>
    <property type="match status" value="1"/>
</dbReference>
<organism evidence="6 7">
    <name type="scientific">Catalinimonas alkaloidigena</name>
    <dbReference type="NCBI Taxonomy" id="1075417"/>
    <lineage>
        <taxon>Bacteria</taxon>
        <taxon>Pseudomonadati</taxon>
        <taxon>Bacteroidota</taxon>
        <taxon>Cytophagia</taxon>
        <taxon>Cytophagales</taxon>
        <taxon>Catalimonadaceae</taxon>
        <taxon>Catalinimonas</taxon>
    </lineage>
</organism>
<dbReference type="OrthoDB" id="9786026at2"/>
<dbReference type="AlphaFoldDB" id="A0A1G9H6E2"/>
<evidence type="ECO:0000256" key="3">
    <source>
        <dbReference type="ARBA" id="ARBA00022777"/>
    </source>
</evidence>
<accession>A0A1G9H6E2</accession>
<dbReference type="InterPro" id="IPR017438">
    <property type="entry name" value="ATP-NAD_kinase_N"/>
</dbReference>
<evidence type="ECO:0000256" key="2">
    <source>
        <dbReference type="ARBA" id="ARBA00022741"/>
    </source>
</evidence>
<dbReference type="PANTHER" id="PTHR12358:SF106">
    <property type="entry name" value="LIPID KINASE YEGS"/>
    <property type="match status" value="1"/>
</dbReference>
<dbReference type="Gene3D" id="2.60.200.40">
    <property type="match status" value="1"/>
</dbReference>
<keyword evidence="1" id="KW-0808">Transferase</keyword>
<dbReference type="InterPro" id="IPR001206">
    <property type="entry name" value="Diacylglycerol_kinase_cat_dom"/>
</dbReference>
<proteinExistence type="predicted"/>
<dbReference type="Pfam" id="PF00781">
    <property type="entry name" value="DAGK_cat"/>
    <property type="match status" value="1"/>
</dbReference>
<dbReference type="RefSeq" id="WP_089682350.1">
    <property type="nucleotide sequence ID" value="NZ_FNFO01000004.1"/>
</dbReference>
<dbReference type="Pfam" id="PF19279">
    <property type="entry name" value="YegS_C"/>
    <property type="match status" value="1"/>
</dbReference>
<dbReference type="GO" id="GO:0005524">
    <property type="term" value="F:ATP binding"/>
    <property type="evidence" value="ECO:0007669"/>
    <property type="project" value="UniProtKB-KW"/>
</dbReference>
<dbReference type="InterPro" id="IPR050187">
    <property type="entry name" value="Lipid_Phosphate_FormReg"/>
</dbReference>
<evidence type="ECO:0000259" key="5">
    <source>
        <dbReference type="PROSITE" id="PS50146"/>
    </source>
</evidence>
<sequence>MQASPQRVILVLNPISGDTEKEACIAQIKTFAQQHWSDYHIYTTSGDGDEEALRQLIEERQPDMVVAVGGDGTVNMVGTLLVGKEVTLGIIPMGSGNGLSKDLGIPQDLDEAIAVLASGQPRPIDTLEINGQTSLHLSDLGFNALIVKRFDEGDQRGPMAYAWNTVKEYMDYEPAHYEVITPDEHYKGRAFMVTIANANMFGSNATINPEGKVDDGQFEVCILEEFPKAAGIGILYHMYRDSIDESVYTKVITCREARILNPDGSQFQIDGEVVGTPAEINVNIRHASLSVMLPLEQVRRSTRRKASVDKPAR</sequence>
<feature type="domain" description="DAGKc" evidence="5">
    <location>
        <begin position="3"/>
        <end position="133"/>
    </location>
</feature>
<dbReference type="InterPro" id="IPR045540">
    <property type="entry name" value="YegS/DAGK_C"/>
</dbReference>
<dbReference type="GO" id="GO:0005886">
    <property type="term" value="C:plasma membrane"/>
    <property type="evidence" value="ECO:0007669"/>
    <property type="project" value="TreeGrafter"/>
</dbReference>
<evidence type="ECO:0000313" key="6">
    <source>
        <dbReference type="EMBL" id="SDL08439.1"/>
    </source>
</evidence>
<evidence type="ECO:0000256" key="1">
    <source>
        <dbReference type="ARBA" id="ARBA00022679"/>
    </source>
</evidence>
<dbReference type="STRING" id="1075417.SAMN05421823_104332"/>
<dbReference type="EMBL" id="FNFO01000004">
    <property type="protein sequence ID" value="SDL08439.1"/>
    <property type="molecule type" value="Genomic_DNA"/>
</dbReference>
<keyword evidence="7" id="KW-1185">Reference proteome</keyword>
<keyword evidence="4" id="KW-0067">ATP-binding</keyword>